<name>D4IP31_9BACT</name>
<evidence type="ECO:0000313" key="8">
    <source>
        <dbReference type="EMBL" id="CBK64693.1"/>
    </source>
</evidence>
<keyword evidence="2 6" id="KW-0812">Transmembrane</keyword>
<dbReference type="PANTHER" id="PTHR30414">
    <property type="entry name" value="MINICONDUCTANCE MECHANOSENSITIVE CHANNEL YBDG"/>
    <property type="match status" value="1"/>
</dbReference>
<evidence type="ECO:0000256" key="6">
    <source>
        <dbReference type="SAM" id="Phobius"/>
    </source>
</evidence>
<dbReference type="AlphaFoldDB" id="D4IP31"/>
<dbReference type="InterPro" id="IPR006685">
    <property type="entry name" value="MscS_channel_2nd"/>
</dbReference>
<dbReference type="GO" id="GO:0005886">
    <property type="term" value="C:plasma membrane"/>
    <property type="evidence" value="ECO:0007669"/>
    <property type="project" value="TreeGrafter"/>
</dbReference>
<dbReference type="GeneID" id="92757642"/>
<feature type="transmembrane region" description="Helical" evidence="6">
    <location>
        <begin position="145"/>
        <end position="166"/>
    </location>
</feature>
<dbReference type="EMBL" id="FP929032">
    <property type="protein sequence ID" value="CBK64693.1"/>
    <property type="molecule type" value="Genomic_DNA"/>
</dbReference>
<keyword evidence="3 6" id="KW-1133">Transmembrane helix</keyword>
<dbReference type="InterPro" id="IPR030192">
    <property type="entry name" value="YbdG"/>
</dbReference>
<protein>
    <submittedName>
        <fullName evidence="8">Small-conductance mechanosensitive channel</fullName>
    </submittedName>
</protein>
<dbReference type="Proteomes" id="UP000008794">
    <property type="component" value="Chromosome"/>
</dbReference>
<feature type="compositionally biased region" description="Pro residues" evidence="5">
    <location>
        <begin position="430"/>
        <end position="447"/>
    </location>
</feature>
<evidence type="ECO:0000256" key="4">
    <source>
        <dbReference type="ARBA" id="ARBA00023136"/>
    </source>
</evidence>
<evidence type="ECO:0000256" key="1">
    <source>
        <dbReference type="ARBA" id="ARBA00004370"/>
    </source>
</evidence>
<keyword evidence="9" id="KW-1185">Reference proteome</keyword>
<dbReference type="Pfam" id="PF00924">
    <property type="entry name" value="MS_channel_2nd"/>
    <property type="match status" value="1"/>
</dbReference>
<feature type="compositionally biased region" description="Low complexity" evidence="5">
    <location>
        <begin position="448"/>
        <end position="489"/>
    </location>
</feature>
<sequence length="489" mass="54253">MQTLLKRWTHALLEWLGLTSATGDALDRWAAFVLVVLAAVVFDLLLQLGIVHGVRKLVERTRAKWDDTLFSVPVLRRMCHILSAILLAVVLPVVFEEKSTGRVIVLRFMEAYIVFSVFRFVNALLYAAFHIAAARPAWQNKPIKGLRQTAQGIALLICTILIVSILLDKSPAILLTGLGASAAVLMLIFRDSILGFVSGLQLAANDMLKVGDWISVPKYGADGNVEEVSLTTVKIRNWDNTLVMLPPYLLTTDSFTNWHAMQLSGGRRVMRSVAIDMTSVRFCTPEMLDHYRTIDLIRDYVDQTERRVEEYNAAHGIGSGERRINGLHQTNLGVFRAYLVRYLRNEVPVNKDMTLMVRQLQPTETGLPMQLYFFTDTVVWVDYEGIQSDVFDHVLAVIPEFGLRVFQNPSGEDVASLRNAFSLNAQTPPQTSPQTPPQTSPQTPPPASSQAAPQNAPPLHASRPAAPQRPQAEQPAPEEAKAPASASPE</sequence>
<feature type="transmembrane region" description="Helical" evidence="6">
    <location>
        <begin position="172"/>
        <end position="189"/>
    </location>
</feature>
<dbReference type="BioCyc" id="ASHA717959:AL1_RS11650-MONOMER"/>
<feature type="transmembrane region" description="Helical" evidence="6">
    <location>
        <begin position="29"/>
        <end position="54"/>
    </location>
</feature>
<dbReference type="GO" id="GO:0008381">
    <property type="term" value="F:mechanosensitive monoatomic ion channel activity"/>
    <property type="evidence" value="ECO:0007669"/>
    <property type="project" value="InterPro"/>
</dbReference>
<accession>D4IP31</accession>
<dbReference type="STRING" id="717959.AL1_24740"/>
<dbReference type="Gene3D" id="2.30.30.60">
    <property type="match status" value="1"/>
</dbReference>
<evidence type="ECO:0000259" key="7">
    <source>
        <dbReference type="Pfam" id="PF00924"/>
    </source>
</evidence>
<keyword evidence="4 6" id="KW-0472">Membrane</keyword>
<dbReference type="InterPro" id="IPR023408">
    <property type="entry name" value="MscS_beta-dom_sf"/>
</dbReference>
<reference evidence="8 9" key="1">
    <citation type="submission" date="2010-03" db="EMBL/GenBank/DDBJ databases">
        <title>The genome sequence of Alistipes shahii WAL 8301.</title>
        <authorList>
            <consortium name="metaHIT consortium -- http://www.metahit.eu/"/>
            <person name="Pajon A."/>
            <person name="Turner K."/>
            <person name="Parkhill J."/>
        </authorList>
    </citation>
    <scope>NUCLEOTIDE SEQUENCE [LARGE SCALE GENOMIC DNA]</scope>
    <source>
        <strain evidence="8 9">WAL 8301</strain>
    </source>
</reference>
<proteinExistence type="predicted"/>
<feature type="domain" description="Mechanosensitive ion channel MscS" evidence="7">
    <location>
        <begin position="191"/>
        <end position="259"/>
    </location>
</feature>
<dbReference type="GO" id="GO:0071470">
    <property type="term" value="P:cellular response to osmotic stress"/>
    <property type="evidence" value="ECO:0007669"/>
    <property type="project" value="InterPro"/>
</dbReference>
<feature type="transmembrane region" description="Helical" evidence="6">
    <location>
        <begin position="74"/>
        <end position="95"/>
    </location>
</feature>
<evidence type="ECO:0000256" key="3">
    <source>
        <dbReference type="ARBA" id="ARBA00022989"/>
    </source>
</evidence>
<dbReference type="InterPro" id="IPR010920">
    <property type="entry name" value="LSM_dom_sf"/>
</dbReference>
<dbReference type="SUPFAM" id="SSF50182">
    <property type="entry name" value="Sm-like ribonucleoproteins"/>
    <property type="match status" value="1"/>
</dbReference>
<evidence type="ECO:0000256" key="5">
    <source>
        <dbReference type="SAM" id="MobiDB-lite"/>
    </source>
</evidence>
<dbReference type="KEGG" id="ash:AL1_24740"/>
<dbReference type="RefSeq" id="WP_015547505.1">
    <property type="nucleotide sequence ID" value="NC_021030.1"/>
</dbReference>
<dbReference type="PATRIC" id="fig|717959.3.peg.973"/>
<dbReference type="PANTHER" id="PTHR30414:SF0">
    <property type="entry name" value="MINICONDUCTANCE MECHANOSENSITIVE CHANNEL YBDG"/>
    <property type="match status" value="1"/>
</dbReference>
<gene>
    <name evidence="8" type="ORF">AL1_24740</name>
</gene>
<evidence type="ECO:0000256" key="2">
    <source>
        <dbReference type="ARBA" id="ARBA00022692"/>
    </source>
</evidence>
<evidence type="ECO:0000313" key="9">
    <source>
        <dbReference type="Proteomes" id="UP000008794"/>
    </source>
</evidence>
<feature type="region of interest" description="Disordered" evidence="5">
    <location>
        <begin position="424"/>
        <end position="489"/>
    </location>
</feature>
<dbReference type="HOGENOM" id="CLU_045354_1_0_10"/>
<feature type="transmembrane region" description="Helical" evidence="6">
    <location>
        <begin position="111"/>
        <end position="133"/>
    </location>
</feature>
<comment type="subcellular location">
    <subcellularLocation>
        <location evidence="1">Membrane</location>
    </subcellularLocation>
</comment>
<reference evidence="8 9" key="2">
    <citation type="submission" date="2010-03" db="EMBL/GenBank/DDBJ databases">
        <authorList>
            <person name="Pajon A."/>
        </authorList>
    </citation>
    <scope>NUCLEOTIDE SEQUENCE [LARGE SCALE GENOMIC DNA]</scope>
    <source>
        <strain evidence="8 9">WAL 8301</strain>
    </source>
</reference>
<organism evidence="8 9">
    <name type="scientific">Alistipes shahii WAL 8301</name>
    <dbReference type="NCBI Taxonomy" id="717959"/>
    <lineage>
        <taxon>Bacteria</taxon>
        <taxon>Pseudomonadati</taxon>
        <taxon>Bacteroidota</taxon>
        <taxon>Bacteroidia</taxon>
        <taxon>Bacteroidales</taxon>
        <taxon>Rikenellaceae</taxon>
        <taxon>Alistipes</taxon>
    </lineage>
</organism>